<evidence type="ECO:0000256" key="2">
    <source>
        <dbReference type="ARBA" id="ARBA00051801"/>
    </source>
</evidence>
<dbReference type="InterPro" id="IPR036291">
    <property type="entry name" value="NAD(P)-bd_dom_sf"/>
</dbReference>
<evidence type="ECO:0000256" key="7">
    <source>
        <dbReference type="ARBA" id="ARBA00066674"/>
    </source>
</evidence>
<dbReference type="Gene3D" id="3.40.50.720">
    <property type="entry name" value="NAD(P)-binding Rossmann-like Domain"/>
    <property type="match status" value="2"/>
</dbReference>
<evidence type="ECO:0000256" key="4">
    <source>
        <dbReference type="ARBA" id="ARBA00052769"/>
    </source>
</evidence>
<dbReference type="RefSeq" id="WP_094908613.1">
    <property type="nucleotide sequence ID" value="NZ_BJUN01000010.1"/>
</dbReference>
<dbReference type="InterPro" id="IPR050223">
    <property type="entry name" value="D-isomer_2-hydroxyacid_DH"/>
</dbReference>
<evidence type="ECO:0000256" key="1">
    <source>
        <dbReference type="ARBA" id="ARBA00023002"/>
    </source>
</evidence>
<evidence type="ECO:0000259" key="11">
    <source>
        <dbReference type="Pfam" id="PF02826"/>
    </source>
</evidence>
<dbReference type="OrthoDB" id="9805416at2"/>
<feature type="domain" description="D-isomer specific 2-hydroxyacid dehydrogenase catalytic" evidence="10">
    <location>
        <begin position="10"/>
        <end position="312"/>
    </location>
</feature>
<dbReference type="SUPFAM" id="SSF51735">
    <property type="entry name" value="NAD(P)-binding Rossmann-fold domains"/>
    <property type="match status" value="1"/>
</dbReference>
<evidence type="ECO:0000256" key="8">
    <source>
        <dbReference type="ARBA" id="ARBA00073362"/>
    </source>
</evidence>
<name>A0A510Y7D4_MARHA</name>
<dbReference type="EMBL" id="BJUN01000010">
    <property type="protein sequence ID" value="GEK59083.1"/>
    <property type="molecule type" value="Genomic_DNA"/>
</dbReference>
<comment type="catalytic activity">
    <reaction evidence="4">
        <text>glycolate + NADP(+) = glyoxylate + NADPH + H(+)</text>
        <dbReference type="Rhea" id="RHEA:10992"/>
        <dbReference type="ChEBI" id="CHEBI:15378"/>
        <dbReference type="ChEBI" id="CHEBI:29805"/>
        <dbReference type="ChEBI" id="CHEBI:36655"/>
        <dbReference type="ChEBI" id="CHEBI:57783"/>
        <dbReference type="ChEBI" id="CHEBI:58349"/>
        <dbReference type="EC" id="1.1.1.79"/>
    </reaction>
</comment>
<dbReference type="InterPro" id="IPR029753">
    <property type="entry name" value="D-isomer_DH_CS"/>
</dbReference>
<evidence type="ECO:0000256" key="3">
    <source>
        <dbReference type="ARBA" id="ARBA00052239"/>
    </source>
</evidence>
<accession>A0A510Y7D4</accession>
<feature type="domain" description="D-isomer specific 2-hydroxyacid dehydrogenase NAD-binding" evidence="11">
    <location>
        <begin position="109"/>
        <end position="287"/>
    </location>
</feature>
<dbReference type="InterPro" id="IPR006139">
    <property type="entry name" value="D-isomer_2_OHA_DH_cat_dom"/>
</dbReference>
<comment type="catalytic activity">
    <reaction evidence="3">
        <text>(R)-glycerate + NADP(+) = 3-hydroxypyruvate + NADPH + H(+)</text>
        <dbReference type="Rhea" id="RHEA:18657"/>
        <dbReference type="ChEBI" id="CHEBI:15378"/>
        <dbReference type="ChEBI" id="CHEBI:16659"/>
        <dbReference type="ChEBI" id="CHEBI:17180"/>
        <dbReference type="ChEBI" id="CHEBI:57783"/>
        <dbReference type="ChEBI" id="CHEBI:58349"/>
        <dbReference type="EC" id="1.1.1.81"/>
    </reaction>
</comment>
<organism evidence="12 13">
    <name type="scientific">Marinococcus halophilus</name>
    <dbReference type="NCBI Taxonomy" id="1371"/>
    <lineage>
        <taxon>Bacteria</taxon>
        <taxon>Bacillati</taxon>
        <taxon>Bacillota</taxon>
        <taxon>Bacilli</taxon>
        <taxon>Bacillales</taxon>
        <taxon>Bacillaceae</taxon>
        <taxon>Marinococcus</taxon>
    </lineage>
</organism>
<comment type="caution">
    <text evidence="12">The sequence shown here is derived from an EMBL/GenBank/DDBJ whole genome shotgun (WGS) entry which is preliminary data.</text>
</comment>
<dbReference type="GO" id="GO:0016618">
    <property type="term" value="F:hydroxypyruvate reductase [NAD(P)H] activity"/>
    <property type="evidence" value="ECO:0007669"/>
    <property type="project" value="UniProtKB-EC"/>
</dbReference>
<keyword evidence="1 9" id="KW-0560">Oxidoreductase</keyword>
<dbReference type="Pfam" id="PF00389">
    <property type="entry name" value="2-Hacid_dh"/>
    <property type="match status" value="1"/>
</dbReference>
<dbReference type="AlphaFoldDB" id="A0A510Y7D4"/>
<dbReference type="FunFam" id="3.40.50.720:FF:000026">
    <property type="entry name" value="Glyoxylate/hydroxypyruvate reductase B"/>
    <property type="match status" value="1"/>
</dbReference>
<evidence type="ECO:0000313" key="13">
    <source>
        <dbReference type="Proteomes" id="UP000321051"/>
    </source>
</evidence>
<dbReference type="STRING" id="1371.GCA_900166605_01616"/>
<reference evidence="12 13" key="1">
    <citation type="submission" date="2019-07" db="EMBL/GenBank/DDBJ databases">
        <title>Whole genome shotgun sequence of Marinococcus halophilus NBRC 102359.</title>
        <authorList>
            <person name="Hosoyama A."/>
            <person name="Uohara A."/>
            <person name="Ohji S."/>
            <person name="Ichikawa N."/>
        </authorList>
    </citation>
    <scope>NUCLEOTIDE SEQUENCE [LARGE SCALE GENOMIC DNA]</scope>
    <source>
        <strain evidence="12 13">NBRC 102359</strain>
    </source>
</reference>
<dbReference type="Proteomes" id="UP000321051">
    <property type="component" value="Unassembled WGS sequence"/>
</dbReference>
<dbReference type="Pfam" id="PF02826">
    <property type="entry name" value="2-Hacid_dh_C"/>
    <property type="match status" value="1"/>
</dbReference>
<dbReference type="GO" id="GO:0030267">
    <property type="term" value="F:glyoxylate reductase (NADPH) activity"/>
    <property type="evidence" value="ECO:0007669"/>
    <property type="project" value="UniProtKB-EC"/>
</dbReference>
<dbReference type="InterPro" id="IPR029752">
    <property type="entry name" value="D-isomer_DH_CS1"/>
</dbReference>
<dbReference type="PROSITE" id="PS00065">
    <property type="entry name" value="D_2_HYDROXYACID_DH_1"/>
    <property type="match status" value="1"/>
</dbReference>
<dbReference type="PANTHER" id="PTHR10996">
    <property type="entry name" value="2-HYDROXYACID DEHYDROGENASE-RELATED"/>
    <property type="match status" value="1"/>
</dbReference>
<gene>
    <name evidence="12" type="primary">yvcT</name>
    <name evidence="12" type="ORF">MHA01_19880</name>
</gene>
<evidence type="ECO:0000256" key="6">
    <source>
        <dbReference type="ARBA" id="ARBA00066661"/>
    </source>
</evidence>
<evidence type="ECO:0000313" key="12">
    <source>
        <dbReference type="EMBL" id="GEK59083.1"/>
    </source>
</evidence>
<dbReference type="SUPFAM" id="SSF52283">
    <property type="entry name" value="Formate/glycerate dehydrogenase catalytic domain-like"/>
    <property type="match status" value="1"/>
</dbReference>
<dbReference type="GO" id="GO:0051287">
    <property type="term" value="F:NAD binding"/>
    <property type="evidence" value="ECO:0007669"/>
    <property type="project" value="InterPro"/>
</dbReference>
<evidence type="ECO:0000259" key="10">
    <source>
        <dbReference type="Pfam" id="PF00389"/>
    </source>
</evidence>
<dbReference type="EC" id="1.1.1.81" evidence="7"/>
<evidence type="ECO:0000256" key="5">
    <source>
        <dbReference type="ARBA" id="ARBA00061278"/>
    </source>
</evidence>
<dbReference type="EC" id="1.1.1.79" evidence="6"/>
<keyword evidence="13" id="KW-1185">Reference proteome</keyword>
<comment type="catalytic activity">
    <reaction evidence="2">
        <text>(R)-glycerate + NAD(+) = 3-hydroxypyruvate + NADH + H(+)</text>
        <dbReference type="Rhea" id="RHEA:17905"/>
        <dbReference type="ChEBI" id="CHEBI:15378"/>
        <dbReference type="ChEBI" id="CHEBI:16659"/>
        <dbReference type="ChEBI" id="CHEBI:17180"/>
        <dbReference type="ChEBI" id="CHEBI:57540"/>
        <dbReference type="ChEBI" id="CHEBI:57945"/>
        <dbReference type="EC" id="1.1.1.81"/>
    </reaction>
</comment>
<dbReference type="InterPro" id="IPR006140">
    <property type="entry name" value="D-isomer_DH_NAD-bd"/>
</dbReference>
<sequence>MKPYVYIGRQITNEAETFISEHCDYNIWREAVKIPRETLKAELKEADGAIIPKVPVNQELLENAENLKVISNVAVGYDNFDIEALKEAGVIGTHTPYVLDETVADLVFNLILSGARRTAELQQFTRKGKWNKMDDPYFLSKDVHHSKLGVIGMGRIGEKICRRANLGFEMEVMYYNRSRNQKVEEEYEARKVSLDTLLEQSDIIVIMLPLNEKTRHFIGEQEIQKMNENTLLVNASRGPIIDEEALIKALENKDIYGAALDVFENEPLASDNPLLQLSNATITPHVGSATKQTRDAMDLRAAKNLVNGVLGSGPVDIIKELR</sequence>
<dbReference type="CDD" id="cd05301">
    <property type="entry name" value="GDH"/>
    <property type="match status" value="1"/>
</dbReference>
<dbReference type="PROSITE" id="PS00671">
    <property type="entry name" value="D_2_HYDROXYACID_DH_3"/>
    <property type="match status" value="1"/>
</dbReference>
<evidence type="ECO:0000256" key="9">
    <source>
        <dbReference type="RuleBase" id="RU003719"/>
    </source>
</evidence>
<protein>
    <recommendedName>
        <fullName evidence="8">Glyoxylate/hydroxypyruvate reductase B</fullName>
        <ecNumber evidence="6">1.1.1.79</ecNumber>
        <ecNumber evidence="7">1.1.1.81</ecNumber>
    </recommendedName>
</protein>
<proteinExistence type="inferred from homology"/>
<dbReference type="PANTHER" id="PTHR10996:SF283">
    <property type="entry name" value="GLYOXYLATE_HYDROXYPYRUVATE REDUCTASE B"/>
    <property type="match status" value="1"/>
</dbReference>
<dbReference type="GO" id="GO:0005829">
    <property type="term" value="C:cytosol"/>
    <property type="evidence" value="ECO:0007669"/>
    <property type="project" value="TreeGrafter"/>
</dbReference>
<comment type="similarity">
    <text evidence="5">Belongs to the D-isomer specific 2-hydroxyacid dehydrogenase family. GhrB subfamily.</text>
</comment>